<keyword evidence="1" id="KW-0812">Transmembrane</keyword>
<feature type="transmembrane region" description="Helical" evidence="1">
    <location>
        <begin position="35"/>
        <end position="54"/>
    </location>
</feature>
<protein>
    <submittedName>
        <fullName evidence="2">Uncharacterized protein</fullName>
    </submittedName>
</protein>
<reference evidence="2" key="1">
    <citation type="journal article" date="2020" name="Nature">
        <title>Giant virus diversity and host interactions through global metagenomics.</title>
        <authorList>
            <person name="Schulz F."/>
            <person name="Roux S."/>
            <person name="Paez-Espino D."/>
            <person name="Jungbluth S."/>
            <person name="Walsh D.A."/>
            <person name="Denef V.J."/>
            <person name="McMahon K.D."/>
            <person name="Konstantinidis K.T."/>
            <person name="Eloe-Fadrosh E.A."/>
            <person name="Kyrpides N.C."/>
            <person name="Woyke T."/>
        </authorList>
    </citation>
    <scope>NUCLEOTIDE SEQUENCE</scope>
    <source>
        <strain evidence="2">GVMAG-M-3300020185-33</strain>
    </source>
</reference>
<sequence>MILALLSFIFLTVIYFVIKFIFIDRKVPVVSMGGYSNALTLVYIVLVMISQLFINVKKSAEHCNGTPQIVSSFIYTIIPNFFILGLVMVIMKVLPGWKSPFSNTIGYAVVYMFGVGGAFSDLLKTKETGGVNLGELMQKICDNKSIVINEITPVNFELFLEKMNKDKLLKPGFKNKPGYKKLWQYVVVKDSIAEFMWICLSGVLVISTTSNALLEIACNISPARRKAATSEFEAHMAKTKTEKPKAKLFTVHD</sequence>
<keyword evidence="1" id="KW-1133">Transmembrane helix</keyword>
<dbReference type="AlphaFoldDB" id="A0A6C0C6L1"/>
<dbReference type="EMBL" id="MN739342">
    <property type="protein sequence ID" value="QHS99404.1"/>
    <property type="molecule type" value="Genomic_DNA"/>
</dbReference>
<feature type="transmembrane region" description="Helical" evidence="1">
    <location>
        <begin position="74"/>
        <end position="94"/>
    </location>
</feature>
<accession>A0A6C0C6L1</accession>
<name>A0A6C0C6L1_9ZZZZ</name>
<proteinExistence type="predicted"/>
<keyword evidence="1" id="KW-0472">Membrane</keyword>
<organism evidence="2">
    <name type="scientific">viral metagenome</name>
    <dbReference type="NCBI Taxonomy" id="1070528"/>
    <lineage>
        <taxon>unclassified sequences</taxon>
        <taxon>metagenomes</taxon>
        <taxon>organismal metagenomes</taxon>
    </lineage>
</organism>
<evidence type="ECO:0000256" key="1">
    <source>
        <dbReference type="SAM" id="Phobius"/>
    </source>
</evidence>
<evidence type="ECO:0000313" key="2">
    <source>
        <dbReference type="EMBL" id="QHS99404.1"/>
    </source>
</evidence>
<feature type="transmembrane region" description="Helical" evidence="1">
    <location>
        <begin position="101"/>
        <end position="119"/>
    </location>
</feature>
<feature type="transmembrane region" description="Helical" evidence="1">
    <location>
        <begin position="6"/>
        <end position="23"/>
    </location>
</feature>